<sequence>MNRPFLTLMATGLTLLPALVHGEILPLPLTGPAYQAANEAYSAYDRKDYDLAIAKAREALRQRADVTRLNRLIVQAQRDKEQRDNPKRYPQSPSRPAPGFSAAAQAFKAYDRENFGVAAQAARKAIAQAPRRMDYRLLLIESLQRQQHLEEADQATTEALRVFPDDDTLLMRREAIRRQLAAPLAIAGYRALEQGNLPLAVDQARKAVAWAPEIGAHQQLLISALIANKDYRAAELAATGALAQDDGETAPWILRSYALDRQGKTQAAQADLNRALSIEGLLDSEVREIRFFAADLALANNEPQQALDQLQKLPADTGGEVARRRAAAQVALRQKDNGLKTATRFPAPALNCQESAFGLICDIWPGNQRDGGTDTAVQAYAALARKDAASAAALATEAIRRAPQNPAYRSLLVSALTEQKRLPEAISAASDGLQANGDDARLLAQRGRLKQQTGDDAGARKDLTQALALGSLPTYEEASLYAALGQRRTARERLQVARDAGELDGMSDLQVAYLSVQAGDDDSAHESFRKADAATPLAPTATQDAAYNAMRVSDDEHAVGYFKRVIDAKNSGELDMTDQQLFDTRRAVADVSRTWGLTSTTSYRGNSSTSGLSSAPSTGSNNGNSGSGSSSNDSLQNSTELSWRPLGYRNARFVELYGRVTDTLWSKNSDSDTGLDALQGALGVRVKPFTSLNVMAAVERTFPLGSSDVDGDWLLRLGYGSSIGTDLRVDVPSWWTSQLFAETGHYVNDSRNYINSEWQGGRSYAIGGAGSRWVTFPHVVAAFDYDSKMDSETRSDGSTDYSSGHAAGVGVGNNVRYWFREDAYNAPRSYVDFSLQYRVKVSGDDRAKGVFARLTYSY</sequence>
<dbReference type="OrthoDB" id="7399085at2"/>
<gene>
    <name evidence="3" type="ORF">BBI10_02725</name>
</gene>
<reference evidence="3 4" key="1">
    <citation type="submission" date="2016-08" db="EMBL/GenBank/DDBJ databases">
        <title>Whole genome sequence of Pseudomonas graminis strain UASWS1507, a potential biological control agent for agriculture.</title>
        <authorList>
            <person name="Crovadore J."/>
            <person name="Calmin G."/>
            <person name="Chablais R."/>
            <person name="Cochard B."/>
            <person name="Lefort F."/>
        </authorList>
    </citation>
    <scope>NUCLEOTIDE SEQUENCE [LARGE SCALE GENOMIC DNA]</scope>
    <source>
        <strain evidence="3 4">UASWS1507</strain>
    </source>
</reference>
<feature type="compositionally biased region" description="Low complexity" evidence="1">
    <location>
        <begin position="602"/>
        <end position="638"/>
    </location>
</feature>
<organism evidence="3 4">
    <name type="scientific">Pseudomonas graminis</name>
    <dbReference type="NCBI Taxonomy" id="158627"/>
    <lineage>
        <taxon>Bacteria</taxon>
        <taxon>Pseudomonadati</taxon>
        <taxon>Pseudomonadota</taxon>
        <taxon>Gammaproteobacteria</taxon>
        <taxon>Pseudomonadales</taxon>
        <taxon>Pseudomonadaceae</taxon>
        <taxon>Pseudomonas</taxon>
    </lineage>
</organism>
<feature type="domain" description="Bacteriophage N4 adsorption protein A C-terminal" evidence="2">
    <location>
        <begin position="670"/>
        <end position="853"/>
    </location>
</feature>
<evidence type="ECO:0000313" key="4">
    <source>
        <dbReference type="Proteomes" id="UP000095143"/>
    </source>
</evidence>
<name>A0A1C2EEF9_9PSED</name>
<dbReference type="SUPFAM" id="SSF48452">
    <property type="entry name" value="TPR-like"/>
    <property type="match status" value="3"/>
</dbReference>
<dbReference type="InterPro" id="IPR011990">
    <property type="entry name" value="TPR-like_helical_dom_sf"/>
</dbReference>
<dbReference type="Pfam" id="PF13432">
    <property type="entry name" value="TPR_16"/>
    <property type="match status" value="1"/>
</dbReference>
<evidence type="ECO:0000256" key="1">
    <source>
        <dbReference type="SAM" id="MobiDB-lite"/>
    </source>
</evidence>
<feature type="compositionally biased region" description="Basic and acidic residues" evidence="1">
    <location>
        <begin position="77"/>
        <end position="87"/>
    </location>
</feature>
<feature type="region of interest" description="Disordered" evidence="1">
    <location>
        <begin position="75"/>
        <end position="99"/>
    </location>
</feature>
<feature type="region of interest" description="Disordered" evidence="1">
    <location>
        <begin position="599"/>
        <end position="638"/>
    </location>
</feature>
<accession>A0A1C2EEF9</accession>
<dbReference type="Gene3D" id="1.25.40.10">
    <property type="entry name" value="Tetratricopeptide repeat domain"/>
    <property type="match status" value="3"/>
</dbReference>
<dbReference type="Pfam" id="PF13283">
    <property type="entry name" value="NfrA_C"/>
    <property type="match status" value="1"/>
</dbReference>
<dbReference type="Proteomes" id="UP000095143">
    <property type="component" value="Unassembled WGS sequence"/>
</dbReference>
<evidence type="ECO:0000313" key="3">
    <source>
        <dbReference type="EMBL" id="OCX25412.1"/>
    </source>
</evidence>
<protein>
    <recommendedName>
        <fullName evidence="2">Bacteriophage N4 adsorption protein A C-terminal domain-containing protein</fullName>
    </recommendedName>
</protein>
<dbReference type="EMBL" id="MDEN01000050">
    <property type="protein sequence ID" value="OCX25412.1"/>
    <property type="molecule type" value="Genomic_DNA"/>
</dbReference>
<dbReference type="AlphaFoldDB" id="A0A1C2EEF9"/>
<dbReference type="RefSeq" id="WP_065986508.1">
    <property type="nucleotide sequence ID" value="NZ_MDEN01000050.1"/>
</dbReference>
<dbReference type="InterPro" id="IPR025137">
    <property type="entry name" value="NfrA_C"/>
</dbReference>
<comment type="caution">
    <text evidence="3">The sequence shown here is derived from an EMBL/GenBank/DDBJ whole genome shotgun (WGS) entry which is preliminary data.</text>
</comment>
<proteinExistence type="predicted"/>
<evidence type="ECO:0000259" key="2">
    <source>
        <dbReference type="Pfam" id="PF13283"/>
    </source>
</evidence>